<keyword evidence="3" id="KW-1185">Reference proteome</keyword>
<dbReference type="Proteomes" id="UP000230233">
    <property type="component" value="Chromosome X"/>
</dbReference>
<evidence type="ECO:0000313" key="3">
    <source>
        <dbReference type="Proteomes" id="UP000230233"/>
    </source>
</evidence>
<evidence type="ECO:0000256" key="1">
    <source>
        <dbReference type="SAM" id="SignalP"/>
    </source>
</evidence>
<keyword evidence="1" id="KW-0732">Signal</keyword>
<reference evidence="3" key="1">
    <citation type="submission" date="2017-10" db="EMBL/GenBank/DDBJ databases">
        <title>Rapid genome shrinkage in a self-fertile nematode reveals novel sperm competition proteins.</title>
        <authorList>
            <person name="Yin D."/>
            <person name="Schwarz E.M."/>
            <person name="Thomas C.G."/>
            <person name="Felde R.L."/>
            <person name="Korf I.F."/>
            <person name="Cutter A.D."/>
            <person name="Schartner C.M."/>
            <person name="Ralston E.J."/>
            <person name="Meyer B.J."/>
            <person name="Haag E.S."/>
        </authorList>
    </citation>
    <scope>NUCLEOTIDE SEQUENCE [LARGE SCALE GENOMIC DNA]</scope>
    <source>
        <strain evidence="3">JU1422</strain>
    </source>
</reference>
<dbReference type="AlphaFoldDB" id="A0A2G5SZA8"/>
<feature type="chain" id="PRO_5013633542" evidence="1">
    <location>
        <begin position="22"/>
        <end position="144"/>
    </location>
</feature>
<protein>
    <submittedName>
        <fullName evidence="2">Uncharacterized protein</fullName>
    </submittedName>
</protein>
<evidence type="ECO:0000313" key="2">
    <source>
        <dbReference type="EMBL" id="PIC20186.1"/>
    </source>
</evidence>
<comment type="caution">
    <text evidence="2">The sequence shown here is derived from an EMBL/GenBank/DDBJ whole genome shotgun (WGS) entry which is preliminary data.</text>
</comment>
<name>A0A2G5SZA8_9PELO</name>
<dbReference type="OrthoDB" id="5879228at2759"/>
<gene>
    <name evidence="2" type="primary">Cnig_chr_X.g25468</name>
    <name evidence="2" type="ORF">B9Z55_025468</name>
</gene>
<accession>A0A2G5SZA8</accession>
<proteinExistence type="predicted"/>
<sequence>MHPSWIIGAIAIIFIAHPATSIKCFVGPIDTLKMGEFVTCVKVFIAETKQTWYEGSNTTFLDFNKICHVTYEKEYREVVERCFCDNKHLCNFELESNSPDAHTTTAKPMNAPEMPVDQQIRTIEQKIADFRRASAPVITGRDNF</sequence>
<feature type="signal peptide" evidence="1">
    <location>
        <begin position="1"/>
        <end position="21"/>
    </location>
</feature>
<dbReference type="EMBL" id="PDUG01000006">
    <property type="protein sequence ID" value="PIC20186.1"/>
    <property type="molecule type" value="Genomic_DNA"/>
</dbReference>
<organism evidence="2 3">
    <name type="scientific">Caenorhabditis nigoni</name>
    <dbReference type="NCBI Taxonomy" id="1611254"/>
    <lineage>
        <taxon>Eukaryota</taxon>
        <taxon>Metazoa</taxon>
        <taxon>Ecdysozoa</taxon>
        <taxon>Nematoda</taxon>
        <taxon>Chromadorea</taxon>
        <taxon>Rhabditida</taxon>
        <taxon>Rhabditina</taxon>
        <taxon>Rhabditomorpha</taxon>
        <taxon>Rhabditoidea</taxon>
        <taxon>Rhabditidae</taxon>
        <taxon>Peloderinae</taxon>
        <taxon>Caenorhabditis</taxon>
    </lineage>
</organism>